<reference evidence="2" key="1">
    <citation type="submission" date="2016-08" db="EMBL/GenBank/DDBJ databases">
        <authorList>
            <person name="Seilhamer J.J."/>
        </authorList>
    </citation>
    <scope>NUCLEOTIDE SEQUENCE</scope>
    <source>
        <strain evidence="2">86</strain>
    </source>
</reference>
<feature type="chain" id="PRO_5011112571" evidence="1">
    <location>
        <begin position="26"/>
        <end position="139"/>
    </location>
</feature>
<evidence type="ECO:0000256" key="1">
    <source>
        <dbReference type="SAM" id="SignalP"/>
    </source>
</evidence>
<name>A0A212LWN0_9FIRM</name>
<dbReference type="EMBL" id="FMJE01000004">
    <property type="protein sequence ID" value="SCM81963.1"/>
    <property type="molecule type" value="Genomic_DNA"/>
</dbReference>
<evidence type="ECO:0000313" key="2">
    <source>
        <dbReference type="EMBL" id="SCM81963.1"/>
    </source>
</evidence>
<feature type="signal peptide" evidence="1">
    <location>
        <begin position="1"/>
        <end position="25"/>
    </location>
</feature>
<gene>
    <name evidence="2" type="ORF">KL86SPO_40448</name>
</gene>
<keyword evidence="1" id="KW-0732">Signal</keyword>
<dbReference type="AlphaFoldDB" id="A0A212LWN0"/>
<sequence>MKSKKLCGIILIGLLLVLQAAAVFAEPSVSKWSYSNEQQGSGFSMTLWREGSKVWGQHMGWARNGNRIDDSWDDISIEGASEDNPNEYIVRWQSGYSNAEGWANLIFSDDGTLLWQVFRVQADGERYIPDKAILQPVTD</sequence>
<proteinExistence type="predicted"/>
<organism evidence="2">
    <name type="scientific">uncultured Sporomusa sp</name>
    <dbReference type="NCBI Taxonomy" id="307249"/>
    <lineage>
        <taxon>Bacteria</taxon>
        <taxon>Bacillati</taxon>
        <taxon>Bacillota</taxon>
        <taxon>Negativicutes</taxon>
        <taxon>Selenomonadales</taxon>
        <taxon>Sporomusaceae</taxon>
        <taxon>Sporomusa</taxon>
        <taxon>environmental samples</taxon>
    </lineage>
</organism>
<dbReference type="RefSeq" id="WP_075752541.1">
    <property type="nucleotide sequence ID" value="NZ_LT608335.1"/>
</dbReference>
<protein>
    <submittedName>
        <fullName evidence="2">Uncharacterized protein</fullName>
    </submittedName>
</protein>
<accession>A0A212LWN0</accession>